<comment type="similarity">
    <text evidence="8">Belongs to the insect chemoreceptor superfamily. Gustatory receptor (GR) family.</text>
</comment>
<feature type="transmembrane region" description="Helical" evidence="8">
    <location>
        <begin position="161"/>
        <end position="182"/>
    </location>
</feature>
<reference evidence="9" key="2">
    <citation type="submission" date="2020-05" db="UniProtKB">
        <authorList>
            <consortium name="EnsemblMetazoa"/>
        </authorList>
    </citation>
    <scope>IDENTIFICATION</scope>
    <source>
        <strain evidence="9">FAR1</strain>
    </source>
</reference>
<evidence type="ECO:0000256" key="3">
    <source>
        <dbReference type="ARBA" id="ARBA00022692"/>
    </source>
</evidence>
<feature type="transmembrane region" description="Helical" evidence="8">
    <location>
        <begin position="120"/>
        <end position="141"/>
    </location>
</feature>
<keyword evidence="6 8" id="KW-0675">Receptor</keyword>
<dbReference type="GO" id="GO:0005886">
    <property type="term" value="C:plasma membrane"/>
    <property type="evidence" value="ECO:0007669"/>
    <property type="project" value="UniProtKB-SubCell"/>
</dbReference>
<dbReference type="EnsemblMetazoa" id="AFAF021815-RA">
    <property type="protein sequence ID" value="AFAF021815-PA"/>
    <property type="gene ID" value="AFAF021815"/>
</dbReference>
<keyword evidence="10" id="KW-1185">Reference proteome</keyword>
<evidence type="ECO:0000256" key="6">
    <source>
        <dbReference type="ARBA" id="ARBA00023170"/>
    </source>
</evidence>
<evidence type="ECO:0000256" key="4">
    <source>
        <dbReference type="ARBA" id="ARBA00022989"/>
    </source>
</evidence>
<dbReference type="STRING" id="69004.A0A3F2YX39"/>
<dbReference type="PANTHER" id="PTHR21143:SF104">
    <property type="entry name" value="GUSTATORY RECEPTOR 8A-RELATED"/>
    <property type="match status" value="1"/>
</dbReference>
<dbReference type="GO" id="GO:0008049">
    <property type="term" value="P:male courtship behavior"/>
    <property type="evidence" value="ECO:0007669"/>
    <property type="project" value="TreeGrafter"/>
</dbReference>
<dbReference type="GO" id="GO:0007165">
    <property type="term" value="P:signal transduction"/>
    <property type="evidence" value="ECO:0007669"/>
    <property type="project" value="UniProtKB-KW"/>
</dbReference>
<keyword evidence="2 8" id="KW-1003">Cell membrane</keyword>
<comment type="function">
    <text evidence="8">Gustatory receptor which mediates acceptance or avoidance behavior, depending on its substrates.</text>
</comment>
<keyword evidence="4 8" id="KW-1133">Transmembrane helix</keyword>
<keyword evidence="3 8" id="KW-0812">Transmembrane</keyword>
<feature type="transmembrane region" description="Helical" evidence="8">
    <location>
        <begin position="60"/>
        <end position="80"/>
    </location>
</feature>
<organism evidence="9 10">
    <name type="scientific">Anopheles farauti</name>
    <dbReference type="NCBI Taxonomy" id="69004"/>
    <lineage>
        <taxon>Eukaryota</taxon>
        <taxon>Metazoa</taxon>
        <taxon>Ecdysozoa</taxon>
        <taxon>Arthropoda</taxon>
        <taxon>Hexapoda</taxon>
        <taxon>Insecta</taxon>
        <taxon>Pterygota</taxon>
        <taxon>Neoptera</taxon>
        <taxon>Endopterygota</taxon>
        <taxon>Diptera</taxon>
        <taxon>Nematocera</taxon>
        <taxon>Culicoidea</taxon>
        <taxon>Culicidae</taxon>
        <taxon>Anophelinae</taxon>
        <taxon>Anopheles</taxon>
    </lineage>
</organism>
<dbReference type="Proteomes" id="UP000075886">
    <property type="component" value="Unassembled WGS sequence"/>
</dbReference>
<comment type="subcellular location">
    <subcellularLocation>
        <location evidence="1 8">Cell membrane</location>
        <topology evidence="1 8">Multi-pass membrane protein</topology>
    </subcellularLocation>
</comment>
<feature type="transmembrane region" description="Helical" evidence="8">
    <location>
        <begin position="239"/>
        <end position="262"/>
    </location>
</feature>
<evidence type="ECO:0000256" key="5">
    <source>
        <dbReference type="ARBA" id="ARBA00023136"/>
    </source>
</evidence>
<dbReference type="Pfam" id="PF08395">
    <property type="entry name" value="7tm_7"/>
    <property type="match status" value="1"/>
</dbReference>
<dbReference type="VEuPathDB" id="VectorBase:AFAF021815"/>
<protein>
    <recommendedName>
        <fullName evidence="8">Gustatory receptor</fullName>
    </recommendedName>
</protein>
<dbReference type="InterPro" id="IPR013604">
    <property type="entry name" value="7TM_chemorcpt"/>
</dbReference>
<feature type="transmembrane region" description="Helical" evidence="8">
    <location>
        <begin position="30"/>
        <end position="54"/>
    </location>
</feature>
<evidence type="ECO:0000313" key="10">
    <source>
        <dbReference type="Proteomes" id="UP000075886"/>
    </source>
</evidence>
<accession>A0A3F2YX39</accession>
<evidence type="ECO:0000313" key="9">
    <source>
        <dbReference type="EnsemblMetazoa" id="AFAF021815-PA"/>
    </source>
</evidence>
<dbReference type="GO" id="GO:0030425">
    <property type="term" value="C:dendrite"/>
    <property type="evidence" value="ECO:0007669"/>
    <property type="project" value="TreeGrafter"/>
</dbReference>
<dbReference type="AlphaFoldDB" id="A0A3F2YX39"/>
<feature type="transmembrane region" description="Helical" evidence="8">
    <location>
        <begin position="282"/>
        <end position="299"/>
    </location>
</feature>
<evidence type="ECO:0000256" key="2">
    <source>
        <dbReference type="ARBA" id="ARBA00022475"/>
    </source>
</evidence>
<reference evidence="10" key="1">
    <citation type="submission" date="2014-01" db="EMBL/GenBank/DDBJ databases">
        <title>The Genome Sequence of Anopheles farauti FAR1 (V2).</title>
        <authorList>
            <consortium name="The Broad Institute Genomics Platform"/>
            <person name="Neafsey D.E."/>
            <person name="Besansky N."/>
            <person name="Howell P."/>
            <person name="Walton C."/>
            <person name="Young S.K."/>
            <person name="Zeng Q."/>
            <person name="Gargeya S."/>
            <person name="Fitzgerald M."/>
            <person name="Haas B."/>
            <person name="Abouelleil A."/>
            <person name="Allen A.W."/>
            <person name="Alvarado L."/>
            <person name="Arachchi H.M."/>
            <person name="Berlin A.M."/>
            <person name="Chapman S.B."/>
            <person name="Gainer-Dewar J."/>
            <person name="Goldberg J."/>
            <person name="Griggs A."/>
            <person name="Gujja S."/>
            <person name="Hansen M."/>
            <person name="Howarth C."/>
            <person name="Imamovic A."/>
            <person name="Ireland A."/>
            <person name="Larimer J."/>
            <person name="McCowan C."/>
            <person name="Murphy C."/>
            <person name="Pearson M."/>
            <person name="Poon T.W."/>
            <person name="Priest M."/>
            <person name="Roberts A."/>
            <person name="Saif S."/>
            <person name="Shea T."/>
            <person name="Sisk P."/>
            <person name="Sykes S."/>
            <person name="Wortman J."/>
            <person name="Nusbaum C."/>
            <person name="Birren B."/>
        </authorList>
    </citation>
    <scope>NUCLEOTIDE SEQUENCE [LARGE SCALE GENOMIC DNA]</scope>
    <source>
        <strain evidence="10">FAR1</strain>
    </source>
</reference>
<dbReference type="GO" id="GO:0030424">
    <property type="term" value="C:axon"/>
    <property type="evidence" value="ECO:0007669"/>
    <property type="project" value="TreeGrafter"/>
</dbReference>
<dbReference type="GO" id="GO:0043025">
    <property type="term" value="C:neuronal cell body"/>
    <property type="evidence" value="ECO:0007669"/>
    <property type="project" value="TreeGrafter"/>
</dbReference>
<dbReference type="GO" id="GO:0007635">
    <property type="term" value="P:chemosensory behavior"/>
    <property type="evidence" value="ECO:0007669"/>
    <property type="project" value="TreeGrafter"/>
</dbReference>
<evidence type="ECO:0000256" key="1">
    <source>
        <dbReference type="ARBA" id="ARBA00004651"/>
    </source>
</evidence>
<keyword evidence="5 8" id="KW-0472">Membrane</keyword>
<dbReference type="GO" id="GO:0050909">
    <property type="term" value="P:sensory perception of taste"/>
    <property type="evidence" value="ECO:0007669"/>
    <property type="project" value="InterPro"/>
</dbReference>
<evidence type="ECO:0000256" key="8">
    <source>
        <dbReference type="RuleBase" id="RU363108"/>
    </source>
</evidence>
<feature type="transmembrane region" description="Helical" evidence="8">
    <location>
        <begin position="364"/>
        <end position="382"/>
    </location>
</feature>
<evidence type="ECO:0000256" key="7">
    <source>
        <dbReference type="ARBA" id="ARBA00023224"/>
    </source>
</evidence>
<sequence length="386" mass="43872">MGIDCIVISIHSIFGGPITKDDSFKSFRKLVYTTVIIAIGVTCFSLCMLDLYSMLYSKDLVLSVIDLLMLVGIVGTTFVIQSSTLLKYFYSPNTSIIRWLDNIDSQLYTLNMHQDPSRSFPVNCGVCSTGTIIITIGYVLANLQHINSTNGLLLVLKSYGLMVIFLMHGLFLVLSCQIWMRIHYMMVHLERMIMSTGRKAGENRISEHTTTRFYRDLKALAIVQSHCFKAVDCLNEECGLANVAIFGLFFYVLTAKCFQLFYVCSIEFKQHGLIHTQILEPIVLILAVFVHFLMATYLGEMVLRETQLVVNNLHKLESIKLISQSKEVQGDEKQSEIIEQLGNQIVHQPVSFTVMNFFQIDLKFFHLVMGSVGTYLIILLQFDFQN</sequence>
<proteinExistence type="inferred from homology"/>
<keyword evidence="7 8" id="KW-0807">Transducer</keyword>
<dbReference type="PANTHER" id="PTHR21143">
    <property type="entry name" value="INVERTEBRATE GUSTATORY RECEPTOR"/>
    <property type="match status" value="1"/>
</dbReference>
<name>A0A3F2YX39_9DIPT</name>
<dbReference type="EMBL" id="AXCN02001165">
    <property type="status" value="NOT_ANNOTATED_CDS"/>
    <property type="molecule type" value="Genomic_DNA"/>
</dbReference>